<dbReference type="EMBL" id="GL732705">
    <property type="protein sequence ID" value="EFX66388.1"/>
    <property type="molecule type" value="Genomic_DNA"/>
</dbReference>
<dbReference type="HOGENOM" id="CLU_1344479_0_0_1"/>
<accession>E9HPE4</accession>
<name>E9HPE4_DAPPU</name>
<dbReference type="KEGG" id="dpx:DAPPUDRAFT_332242"/>
<proteinExistence type="predicted"/>
<protein>
    <submittedName>
        <fullName evidence="1">Uncharacterized protein</fullName>
    </submittedName>
</protein>
<dbReference type="OrthoDB" id="6402319at2759"/>
<reference evidence="1 2" key="1">
    <citation type="journal article" date="2011" name="Science">
        <title>The ecoresponsive genome of Daphnia pulex.</title>
        <authorList>
            <person name="Colbourne J.K."/>
            <person name="Pfrender M.E."/>
            <person name="Gilbert D."/>
            <person name="Thomas W.K."/>
            <person name="Tucker A."/>
            <person name="Oakley T.H."/>
            <person name="Tokishita S."/>
            <person name="Aerts A."/>
            <person name="Arnold G.J."/>
            <person name="Basu M.K."/>
            <person name="Bauer D.J."/>
            <person name="Caceres C.E."/>
            <person name="Carmel L."/>
            <person name="Casola C."/>
            <person name="Choi J.H."/>
            <person name="Detter J.C."/>
            <person name="Dong Q."/>
            <person name="Dusheyko S."/>
            <person name="Eads B.D."/>
            <person name="Frohlich T."/>
            <person name="Geiler-Samerotte K.A."/>
            <person name="Gerlach D."/>
            <person name="Hatcher P."/>
            <person name="Jogdeo S."/>
            <person name="Krijgsveld J."/>
            <person name="Kriventseva E.V."/>
            <person name="Kultz D."/>
            <person name="Laforsch C."/>
            <person name="Lindquist E."/>
            <person name="Lopez J."/>
            <person name="Manak J.R."/>
            <person name="Muller J."/>
            <person name="Pangilinan J."/>
            <person name="Patwardhan R.P."/>
            <person name="Pitluck S."/>
            <person name="Pritham E.J."/>
            <person name="Rechtsteiner A."/>
            <person name="Rho M."/>
            <person name="Rogozin I.B."/>
            <person name="Sakarya O."/>
            <person name="Salamov A."/>
            <person name="Schaack S."/>
            <person name="Shapiro H."/>
            <person name="Shiga Y."/>
            <person name="Skalitzky C."/>
            <person name="Smith Z."/>
            <person name="Souvorov A."/>
            <person name="Sung W."/>
            <person name="Tang Z."/>
            <person name="Tsuchiya D."/>
            <person name="Tu H."/>
            <person name="Vos H."/>
            <person name="Wang M."/>
            <person name="Wolf Y.I."/>
            <person name="Yamagata H."/>
            <person name="Yamada T."/>
            <person name="Ye Y."/>
            <person name="Shaw J.R."/>
            <person name="Andrews J."/>
            <person name="Crease T.J."/>
            <person name="Tang H."/>
            <person name="Lucas S.M."/>
            <person name="Robertson H.M."/>
            <person name="Bork P."/>
            <person name="Koonin E.V."/>
            <person name="Zdobnov E.M."/>
            <person name="Grigoriev I.V."/>
            <person name="Lynch M."/>
            <person name="Boore J.L."/>
        </authorList>
    </citation>
    <scope>NUCLEOTIDE SEQUENCE [LARGE SCALE GENOMIC DNA]</scope>
</reference>
<dbReference type="InParanoid" id="E9HPE4"/>
<gene>
    <name evidence="1" type="ORF">DAPPUDRAFT_332242</name>
</gene>
<dbReference type="PhylomeDB" id="E9HPE4"/>
<dbReference type="AlphaFoldDB" id="E9HPE4"/>
<evidence type="ECO:0000313" key="1">
    <source>
        <dbReference type="EMBL" id="EFX66388.1"/>
    </source>
</evidence>
<keyword evidence="2" id="KW-1185">Reference proteome</keyword>
<sequence length="204" mass="22931">MQQFQMADDAPGLDANDDAPELDAKEEWDCFKCGCMPPIGSVGSGLASYRDMYCTLKDEKENIYSPISSIMYMLTAVIRNGYDKVTLVASKMSSISYSITGRFQEIQYFTERCSFVLGGFETQEGNICCNPYSLNGEEMLNIFQILPWVNELKLNCFARMFVDGLGVGRNTTKLLEAFLTPEEIIGINKKIAIIQEEDELDIVE</sequence>
<dbReference type="Proteomes" id="UP000000305">
    <property type="component" value="Unassembled WGS sequence"/>
</dbReference>
<organism evidence="1 2">
    <name type="scientific">Daphnia pulex</name>
    <name type="common">Water flea</name>
    <dbReference type="NCBI Taxonomy" id="6669"/>
    <lineage>
        <taxon>Eukaryota</taxon>
        <taxon>Metazoa</taxon>
        <taxon>Ecdysozoa</taxon>
        <taxon>Arthropoda</taxon>
        <taxon>Crustacea</taxon>
        <taxon>Branchiopoda</taxon>
        <taxon>Diplostraca</taxon>
        <taxon>Cladocera</taxon>
        <taxon>Anomopoda</taxon>
        <taxon>Daphniidae</taxon>
        <taxon>Daphnia</taxon>
    </lineage>
</organism>
<evidence type="ECO:0000313" key="2">
    <source>
        <dbReference type="Proteomes" id="UP000000305"/>
    </source>
</evidence>